<gene>
    <name evidence="1" type="ORF">HJ01_02891</name>
</gene>
<reference evidence="1 2" key="1">
    <citation type="journal article" date="2014" name="Acta Crystallogr. D">
        <title>Structure-based characterization and antifreeze properties of a hyperactive ice-binding protein from the Antarctic bacterium Flavobacterium frigoris PS1.</title>
        <authorList>
            <person name="Do H."/>
            <person name="Kim S.J."/>
            <person name="Kim H.J."/>
            <person name="Lee J.H."/>
        </authorList>
    </citation>
    <scope>NUCLEOTIDE SEQUENCE [LARGE SCALE GENOMIC DNA]</scope>
    <source>
        <strain evidence="1 2">PS1</strain>
    </source>
</reference>
<accession>H7FU99</accession>
<sequence length="51" mass="6062">MTKAEKRKLLDKNIVLCKDIYENSYLLEEIGIDKIRQKKILDDSLQLCNKH</sequence>
<dbReference type="eggNOG" id="COG1327">
    <property type="taxonomic scope" value="Bacteria"/>
</dbReference>
<protein>
    <submittedName>
        <fullName evidence="1">Uncharacterized protein</fullName>
    </submittedName>
</protein>
<dbReference type="STRING" id="1086011.HJ01_02891"/>
<proteinExistence type="predicted"/>
<evidence type="ECO:0000313" key="2">
    <source>
        <dbReference type="Proteomes" id="UP000005566"/>
    </source>
</evidence>
<evidence type="ECO:0000313" key="1">
    <source>
        <dbReference type="EMBL" id="EIA08023.1"/>
    </source>
</evidence>
<organism evidence="1 2">
    <name type="scientific">Flavobacterium frigoris (strain PS1)</name>
    <dbReference type="NCBI Taxonomy" id="1086011"/>
    <lineage>
        <taxon>Bacteria</taxon>
        <taxon>Pseudomonadati</taxon>
        <taxon>Bacteroidota</taxon>
        <taxon>Flavobacteriia</taxon>
        <taxon>Flavobacteriales</taxon>
        <taxon>Flavobacteriaceae</taxon>
        <taxon>Flavobacterium</taxon>
    </lineage>
</organism>
<dbReference type="PATRIC" id="fig|1086011.3.peg.2831"/>
<dbReference type="EMBL" id="AHKF01000020">
    <property type="protein sequence ID" value="EIA08023.1"/>
    <property type="molecule type" value="Genomic_DNA"/>
</dbReference>
<comment type="caution">
    <text evidence="1">The sequence shown here is derived from an EMBL/GenBank/DDBJ whole genome shotgun (WGS) entry which is preliminary data.</text>
</comment>
<keyword evidence="2" id="KW-1185">Reference proteome</keyword>
<dbReference type="Proteomes" id="UP000005566">
    <property type="component" value="Unassembled WGS sequence"/>
</dbReference>
<name>H7FU99_FLAFP</name>
<dbReference type="AlphaFoldDB" id="H7FU99"/>